<evidence type="ECO:0000259" key="2">
    <source>
        <dbReference type="Pfam" id="PF20241"/>
    </source>
</evidence>
<feature type="domain" description="DUF6598" evidence="2">
    <location>
        <begin position="154"/>
        <end position="290"/>
    </location>
</feature>
<proteinExistence type="predicted"/>
<evidence type="ECO:0000256" key="1">
    <source>
        <dbReference type="SAM" id="MobiDB-lite"/>
    </source>
</evidence>
<feature type="compositionally biased region" description="Acidic residues" evidence="1">
    <location>
        <begin position="26"/>
        <end position="45"/>
    </location>
</feature>
<dbReference type="PANTHER" id="PTHR33065:SF117">
    <property type="entry name" value="OS01G0590200 PROTEIN"/>
    <property type="match status" value="1"/>
</dbReference>
<keyword evidence="4" id="KW-1185">Reference proteome</keyword>
<reference evidence="3" key="1">
    <citation type="submission" date="2019-03" db="EMBL/GenBank/DDBJ databases">
        <title>WGS assembly of Setaria viridis.</title>
        <authorList>
            <person name="Huang P."/>
            <person name="Jenkins J."/>
            <person name="Grimwood J."/>
            <person name="Barry K."/>
            <person name="Healey A."/>
            <person name="Mamidi S."/>
            <person name="Sreedasyam A."/>
            <person name="Shu S."/>
            <person name="Feldman M."/>
            <person name="Wu J."/>
            <person name="Yu Y."/>
            <person name="Chen C."/>
            <person name="Johnson J."/>
            <person name="Rokhsar D."/>
            <person name="Baxter I."/>
            <person name="Schmutz J."/>
            <person name="Brutnell T."/>
            <person name="Kellogg E."/>
        </authorList>
    </citation>
    <scope>NUCLEOTIDE SEQUENCE [LARGE SCALE GENOMIC DNA]</scope>
</reference>
<protein>
    <recommendedName>
        <fullName evidence="2">DUF6598 domain-containing protein</fullName>
    </recommendedName>
</protein>
<dbReference type="PANTHER" id="PTHR33065">
    <property type="entry name" value="OS07G0486400 PROTEIN"/>
    <property type="match status" value="1"/>
</dbReference>
<dbReference type="Pfam" id="PF20241">
    <property type="entry name" value="DUF6598"/>
    <property type="match status" value="1"/>
</dbReference>
<organism evidence="3 4">
    <name type="scientific">Setaria viridis</name>
    <name type="common">Green bristlegrass</name>
    <name type="synonym">Setaria italica subsp. viridis</name>
    <dbReference type="NCBI Taxonomy" id="4556"/>
    <lineage>
        <taxon>Eukaryota</taxon>
        <taxon>Viridiplantae</taxon>
        <taxon>Streptophyta</taxon>
        <taxon>Embryophyta</taxon>
        <taxon>Tracheophyta</taxon>
        <taxon>Spermatophyta</taxon>
        <taxon>Magnoliopsida</taxon>
        <taxon>Liliopsida</taxon>
        <taxon>Poales</taxon>
        <taxon>Poaceae</taxon>
        <taxon>PACMAD clade</taxon>
        <taxon>Panicoideae</taxon>
        <taxon>Panicodae</taxon>
        <taxon>Paniceae</taxon>
        <taxon>Cenchrinae</taxon>
        <taxon>Setaria</taxon>
    </lineage>
</organism>
<sequence length="352" mass="39350">MEEIRCALEEALEEPDLKLKIIERPVEEEDGDEEGENGGDDEDEKNDGGEEEKNGGGGDNVEEDREDDAEGWDENGDPCLPFIGSWNTPVHCSCTKEEAEKITFSVDTRNSKLLGEWCEMVNNKRTPLPAIPLPVLPEITTICVSKHECYHLSMMQVFSLRLSSPLAHPVNIYGTFSVRDSWEPLRNYLFKCSRDDPAMIPQSSPCRGIYVLQCFLIDIDLWIKEEGDGSADKQLFWDCHGLDMHFAFLPDGIETVIEVLAEAEHPSDVKFSASTSGFDDKISLYDGNFCKGGPIFKHFMAAGVGVVVAPQDPVPGFSQYFVMNVSFRTRGKAASAWQWSCICNNVRMDLCL</sequence>
<gene>
    <name evidence="3" type="ORF">SEVIR_5G228300v2</name>
</gene>
<dbReference type="Gramene" id="TKW15295">
    <property type="protein sequence ID" value="TKW15295"/>
    <property type="gene ID" value="SEVIR_5G228300v2"/>
</dbReference>
<feature type="region of interest" description="Disordered" evidence="1">
    <location>
        <begin position="16"/>
        <end position="78"/>
    </location>
</feature>
<dbReference type="Proteomes" id="UP000298652">
    <property type="component" value="Chromosome 5"/>
</dbReference>
<evidence type="ECO:0000313" key="4">
    <source>
        <dbReference type="Proteomes" id="UP000298652"/>
    </source>
</evidence>
<dbReference type="OMA" id="IDIDLWI"/>
<dbReference type="InterPro" id="IPR046533">
    <property type="entry name" value="DUF6598"/>
</dbReference>
<accession>A0A4U6UJR8</accession>
<dbReference type="EMBL" id="CM016556">
    <property type="protein sequence ID" value="TKW15295.1"/>
    <property type="molecule type" value="Genomic_DNA"/>
</dbReference>
<feature type="compositionally biased region" description="Acidic residues" evidence="1">
    <location>
        <begin position="60"/>
        <end position="76"/>
    </location>
</feature>
<feature type="compositionally biased region" description="Basic and acidic residues" evidence="1">
    <location>
        <begin position="16"/>
        <end position="25"/>
    </location>
</feature>
<dbReference type="AlphaFoldDB" id="A0A4U6UJR8"/>
<name>A0A4U6UJR8_SETVI</name>
<evidence type="ECO:0000313" key="3">
    <source>
        <dbReference type="EMBL" id="TKW15295.1"/>
    </source>
</evidence>